<dbReference type="GO" id="GO:0000470">
    <property type="term" value="P:maturation of LSU-rRNA"/>
    <property type="evidence" value="ECO:0007669"/>
    <property type="project" value="TreeGrafter"/>
</dbReference>
<dbReference type="OMA" id="FVKQRFY"/>
<dbReference type="GO" id="GO:0030687">
    <property type="term" value="C:preribosome, large subunit precursor"/>
    <property type="evidence" value="ECO:0007669"/>
    <property type="project" value="TreeGrafter"/>
</dbReference>
<organism evidence="3 4">
    <name type="scientific">Pneumocystis murina (strain B123)</name>
    <name type="common">Mouse pneumocystis pneumonia agent</name>
    <name type="synonym">Pneumocystis carinii f. sp. muris</name>
    <dbReference type="NCBI Taxonomy" id="1069680"/>
    <lineage>
        <taxon>Eukaryota</taxon>
        <taxon>Fungi</taxon>
        <taxon>Dikarya</taxon>
        <taxon>Ascomycota</taxon>
        <taxon>Taphrinomycotina</taxon>
        <taxon>Pneumocystomycetes</taxon>
        <taxon>Pneumocystaceae</taxon>
        <taxon>Pneumocystis</taxon>
    </lineage>
</organism>
<evidence type="ECO:0000313" key="4">
    <source>
        <dbReference type="Proteomes" id="UP000011958"/>
    </source>
</evidence>
<dbReference type="InterPro" id="IPR012459">
    <property type="entry name" value="Rrp15"/>
</dbReference>
<feature type="compositionally biased region" description="Basic and acidic residues" evidence="2">
    <location>
        <begin position="64"/>
        <end position="80"/>
    </location>
</feature>
<dbReference type="GO" id="GO:0000460">
    <property type="term" value="P:maturation of 5.8S rRNA"/>
    <property type="evidence" value="ECO:0007669"/>
    <property type="project" value="TreeGrafter"/>
</dbReference>
<dbReference type="Proteomes" id="UP000011958">
    <property type="component" value="Unassembled WGS sequence"/>
</dbReference>
<dbReference type="VEuPathDB" id="FungiDB:PNEG_01511"/>
<reference evidence="4" key="1">
    <citation type="journal article" date="2016" name="Nat. Commun.">
        <title>Genome analysis of three Pneumocystis species reveals adaptation mechanisms to life exclusively in mammalian hosts.</title>
        <authorList>
            <person name="Ma L."/>
            <person name="Chen Z."/>
            <person name="Huang D.W."/>
            <person name="Kutty G."/>
            <person name="Ishihara M."/>
            <person name="Wang H."/>
            <person name="Abouelleil A."/>
            <person name="Bishop L."/>
            <person name="Davey E."/>
            <person name="Deng R."/>
            <person name="Deng X."/>
            <person name="Fan L."/>
            <person name="Fantoni G."/>
            <person name="Fitzgerald M."/>
            <person name="Gogineni E."/>
            <person name="Goldberg J.M."/>
            <person name="Handley G."/>
            <person name="Hu X."/>
            <person name="Huber C."/>
            <person name="Jiao X."/>
            <person name="Jones K."/>
            <person name="Levin J.Z."/>
            <person name="Liu Y."/>
            <person name="Macdonald P."/>
            <person name="Melnikov A."/>
            <person name="Raley C."/>
            <person name="Sassi M."/>
            <person name="Sherman B.T."/>
            <person name="Song X."/>
            <person name="Sykes S."/>
            <person name="Tran B."/>
            <person name="Walsh L."/>
            <person name="Xia Y."/>
            <person name="Yang J."/>
            <person name="Young S."/>
            <person name="Zeng Q."/>
            <person name="Zheng X."/>
            <person name="Stephens R."/>
            <person name="Nusbaum C."/>
            <person name="Birren B.W."/>
            <person name="Azadi P."/>
            <person name="Lempicki R.A."/>
            <person name="Cuomo C.A."/>
            <person name="Kovacs J.A."/>
        </authorList>
    </citation>
    <scope>NUCLEOTIDE SEQUENCE [LARGE SCALE GENOMIC DNA]</scope>
    <source>
        <strain evidence="4">B123</strain>
    </source>
</reference>
<gene>
    <name evidence="3" type="ORF">PNEG_01511</name>
</gene>
<accession>M7NT22</accession>
<comment type="caution">
    <text evidence="3">The sequence shown here is derived from an EMBL/GenBank/DDBJ whole genome shotgun (WGS) entry which is preliminary data.</text>
</comment>
<dbReference type="OrthoDB" id="20949at2759"/>
<evidence type="ECO:0000256" key="2">
    <source>
        <dbReference type="SAM" id="MobiDB-lite"/>
    </source>
</evidence>
<keyword evidence="4" id="KW-1185">Reference proteome</keyword>
<dbReference type="STRING" id="1069680.M7NT22"/>
<dbReference type="Pfam" id="PF07890">
    <property type="entry name" value="Rrp15p"/>
    <property type="match status" value="1"/>
</dbReference>
<evidence type="ECO:0008006" key="5">
    <source>
        <dbReference type="Google" id="ProtNLM"/>
    </source>
</evidence>
<evidence type="ECO:0000313" key="3">
    <source>
        <dbReference type="EMBL" id="EMR10241.1"/>
    </source>
</evidence>
<sequence length="235" mass="27482">MKIQEKQHKRKVSDFDYYSVKKKFKKRGKIMEKIENKEKLKKEIKKKKEKINKIEDEDSSSSSRDLDNFEETKSLKSHEECENNDLEISAKFGEAMSKIISSNVKPIYKNDPILSCCIMDISKKIQDKNIENKAKVLISMQKKEEQEKGRIKNIIPSNNDKEVSRILNYEKFLRKTAQKAVINLFNAIRAAQVKAEEASKDLKEKGVTNTIKREKEVAKMSKENFFNFIKNPKKI</sequence>
<comment type="similarity">
    <text evidence="1">Belongs to the RRP15 family.</text>
</comment>
<dbReference type="HOGENOM" id="CLU_1180640_0_0_1"/>
<dbReference type="RefSeq" id="XP_007873451.1">
    <property type="nucleotide sequence ID" value="XM_007875260.1"/>
</dbReference>
<feature type="region of interest" description="Disordered" evidence="2">
    <location>
        <begin position="47"/>
        <end position="80"/>
    </location>
</feature>
<dbReference type="PANTHER" id="PTHR13245">
    <property type="entry name" value="RRP15-LIKE PROTEIN"/>
    <property type="match status" value="1"/>
</dbReference>
<protein>
    <recommendedName>
        <fullName evidence="5">Rrp15p-domain-containing protein</fullName>
    </recommendedName>
</protein>
<dbReference type="AlphaFoldDB" id="M7NT22"/>
<proteinExistence type="inferred from homology"/>
<dbReference type="PANTHER" id="PTHR13245:SF14">
    <property type="entry name" value="RRP15-LIKE PROTEIN"/>
    <property type="match status" value="1"/>
</dbReference>
<dbReference type="eggNOG" id="KOG2974">
    <property type="taxonomic scope" value="Eukaryota"/>
</dbReference>
<dbReference type="EMBL" id="AFWA02000004">
    <property type="protein sequence ID" value="EMR10241.1"/>
    <property type="molecule type" value="Genomic_DNA"/>
</dbReference>
<evidence type="ECO:0000256" key="1">
    <source>
        <dbReference type="ARBA" id="ARBA00007462"/>
    </source>
</evidence>
<dbReference type="GeneID" id="19895206"/>
<name>M7NT22_PNEMU</name>